<proteinExistence type="predicted"/>
<name>A0ABW0SA98_9RHOB</name>
<feature type="compositionally biased region" description="Basic and acidic residues" evidence="1">
    <location>
        <begin position="74"/>
        <end position="88"/>
    </location>
</feature>
<organism evidence="2 3">
    <name type="scientific">Rubellimicrobium aerolatum</name>
    <dbReference type="NCBI Taxonomy" id="490979"/>
    <lineage>
        <taxon>Bacteria</taxon>
        <taxon>Pseudomonadati</taxon>
        <taxon>Pseudomonadota</taxon>
        <taxon>Alphaproteobacteria</taxon>
        <taxon>Rhodobacterales</taxon>
        <taxon>Roseobacteraceae</taxon>
        <taxon>Rubellimicrobium</taxon>
    </lineage>
</organism>
<gene>
    <name evidence="2" type="ORF">ACFPOC_05250</name>
</gene>
<evidence type="ECO:0000256" key="1">
    <source>
        <dbReference type="SAM" id="MobiDB-lite"/>
    </source>
</evidence>
<dbReference type="Proteomes" id="UP001596056">
    <property type="component" value="Unassembled WGS sequence"/>
</dbReference>
<feature type="compositionally biased region" description="Basic residues" evidence="1">
    <location>
        <begin position="99"/>
        <end position="108"/>
    </location>
</feature>
<dbReference type="RefSeq" id="WP_209838593.1">
    <property type="nucleotide sequence ID" value="NZ_JAGGJP010000003.1"/>
</dbReference>
<feature type="compositionally biased region" description="Low complexity" evidence="1">
    <location>
        <begin position="89"/>
        <end position="98"/>
    </location>
</feature>
<evidence type="ECO:0000313" key="3">
    <source>
        <dbReference type="Proteomes" id="UP001596056"/>
    </source>
</evidence>
<protein>
    <submittedName>
        <fullName evidence="2">Uncharacterized protein</fullName>
    </submittedName>
</protein>
<reference evidence="3" key="1">
    <citation type="journal article" date="2019" name="Int. J. Syst. Evol. Microbiol.">
        <title>The Global Catalogue of Microorganisms (GCM) 10K type strain sequencing project: providing services to taxonomists for standard genome sequencing and annotation.</title>
        <authorList>
            <consortium name="The Broad Institute Genomics Platform"/>
            <consortium name="The Broad Institute Genome Sequencing Center for Infectious Disease"/>
            <person name="Wu L."/>
            <person name="Ma J."/>
        </authorList>
    </citation>
    <scope>NUCLEOTIDE SEQUENCE [LARGE SCALE GENOMIC DNA]</scope>
    <source>
        <strain evidence="3">KACC 11588</strain>
    </source>
</reference>
<evidence type="ECO:0000313" key="2">
    <source>
        <dbReference type="EMBL" id="MFC5565825.1"/>
    </source>
</evidence>
<comment type="caution">
    <text evidence="2">The sequence shown here is derived from an EMBL/GenBank/DDBJ whole genome shotgun (WGS) entry which is preliminary data.</text>
</comment>
<dbReference type="EMBL" id="JBHSNA010000003">
    <property type="protein sequence ID" value="MFC5565825.1"/>
    <property type="molecule type" value="Genomic_DNA"/>
</dbReference>
<accession>A0ABW0SA98</accession>
<feature type="region of interest" description="Disordered" evidence="1">
    <location>
        <begin position="21"/>
        <end position="62"/>
    </location>
</feature>
<sequence length="108" mass="11436">MARRTSDLIDSTLDALFRHEASQARPAAASQGAEPGFRPPPSRSEAKADETTRAVRAMTEAAAETRAVATARLREARKAKEAQARAEAEAAAALAPAKAPRKRKAKAT</sequence>
<feature type="compositionally biased region" description="Basic and acidic residues" evidence="1">
    <location>
        <begin position="44"/>
        <end position="53"/>
    </location>
</feature>
<keyword evidence="3" id="KW-1185">Reference proteome</keyword>
<feature type="region of interest" description="Disordered" evidence="1">
    <location>
        <begin position="74"/>
        <end position="108"/>
    </location>
</feature>